<dbReference type="InterPro" id="IPR023631">
    <property type="entry name" value="Amidase_dom"/>
</dbReference>
<dbReference type="PANTHER" id="PTHR11895:SF67">
    <property type="entry name" value="AMIDASE DOMAIN-CONTAINING PROTEIN"/>
    <property type="match status" value="1"/>
</dbReference>
<comment type="similarity">
    <text evidence="1">Belongs to the amidase family.</text>
</comment>
<evidence type="ECO:0000256" key="1">
    <source>
        <dbReference type="ARBA" id="ARBA00009199"/>
    </source>
</evidence>
<gene>
    <name evidence="3" type="ORF">ATNIH1004_011480</name>
</gene>
<evidence type="ECO:0000313" key="3">
    <source>
        <dbReference type="EMBL" id="KAA8642535.1"/>
    </source>
</evidence>
<name>A0A5M9M675_9EURO</name>
<comment type="caution">
    <text evidence="3">The sequence shown here is derived from an EMBL/GenBank/DDBJ whole genome shotgun (WGS) entry which is preliminary data.</text>
</comment>
<dbReference type="Proteomes" id="UP000324241">
    <property type="component" value="Unassembled WGS sequence"/>
</dbReference>
<proteinExistence type="inferred from homology"/>
<dbReference type="PROSITE" id="PS00571">
    <property type="entry name" value="AMIDASES"/>
    <property type="match status" value="1"/>
</dbReference>
<sequence length="601" mass="65110">MLYKQDQFRGYPYPEKGPDVPATYNRKANPPLRGFIVSVAAWLIERLWFLPGLIWVNAFGSLRAIRPHLDHIEPRFDPTVIPLRSASPVDETPIDSPSSSSAVTPAKYYSVADYHAVYKSGELTPIAVVKALLPLIRRDLSSPGKHSTAFADSRVDDILAAAQASTRRYKENRPLGIFDGVPTAVKDEVDIDGYRTYLGSLNDYTLDGRADGSTTNWCVRQLQNAGAIIVGKLAMHEFGLADTTGNNIHYGTPLNPHHPQYYTGGSSSGCAYAVSAGLIPFALGSDGGGSVRIPSAFCSVVGLKPTHNRLSHYPGVNYASTVGVIGPLAADIRTLAETYRIVAAPGPDSAFPAPGPIVLNPSSRGKRYLGVSETWFSRAAPDVQRLCRPLLDKLVSVHDYSIVPIEIPFLVEGQAAHALTILNDAAAVLVETSNFSAGNRILLALGRSTPATDYLVAQKLRQVLMRHLAALWKEFPGMIIVTPTTACAGWRIKSASELTWSLSDGDQTLRAMEYVWLANFTGIPAISVPAGFAEPEEGAHGEGQVPVGLMGNGEWGSEEGLLQWGLKVEELSSELREQPPIWEDVIQRAKDLDETSESDEE</sequence>
<dbReference type="RefSeq" id="XP_033421897.1">
    <property type="nucleotide sequence ID" value="XM_033576042.1"/>
</dbReference>
<evidence type="ECO:0000313" key="4">
    <source>
        <dbReference type="Proteomes" id="UP000324241"/>
    </source>
</evidence>
<dbReference type="InterPro" id="IPR020556">
    <property type="entry name" value="Amidase_CS"/>
</dbReference>
<organism evidence="3 4">
    <name type="scientific">Aspergillus tanneri</name>
    <dbReference type="NCBI Taxonomy" id="1220188"/>
    <lineage>
        <taxon>Eukaryota</taxon>
        <taxon>Fungi</taxon>
        <taxon>Dikarya</taxon>
        <taxon>Ascomycota</taxon>
        <taxon>Pezizomycotina</taxon>
        <taxon>Eurotiomycetes</taxon>
        <taxon>Eurotiomycetidae</taxon>
        <taxon>Eurotiales</taxon>
        <taxon>Aspergillaceae</taxon>
        <taxon>Aspergillus</taxon>
        <taxon>Aspergillus subgen. Circumdati</taxon>
    </lineage>
</organism>
<evidence type="ECO:0000259" key="2">
    <source>
        <dbReference type="Pfam" id="PF01425"/>
    </source>
</evidence>
<accession>A0A5M9M675</accession>
<dbReference type="VEuPathDB" id="FungiDB:EYZ11_012222"/>
<feature type="domain" description="Amidase" evidence="2">
    <location>
        <begin position="149"/>
        <end position="562"/>
    </location>
</feature>
<protein>
    <recommendedName>
        <fullName evidence="2">Amidase domain-containing protein</fullName>
    </recommendedName>
</protein>
<dbReference type="EMBL" id="QUQM01000008">
    <property type="protein sequence ID" value="KAA8642535.1"/>
    <property type="molecule type" value="Genomic_DNA"/>
</dbReference>
<reference evidence="3 4" key="1">
    <citation type="submission" date="2019-08" db="EMBL/GenBank/DDBJ databases">
        <title>The genome sequence of a newly discovered highly antifungal drug resistant Aspergillus species, Aspergillus tanneri NIH 1004.</title>
        <authorList>
            <person name="Mounaud S."/>
            <person name="Singh I."/>
            <person name="Joardar V."/>
            <person name="Pakala S."/>
            <person name="Pakala S."/>
            <person name="Venepally P."/>
            <person name="Chung J.K."/>
            <person name="Losada L."/>
            <person name="Nierman W.C."/>
        </authorList>
    </citation>
    <scope>NUCLEOTIDE SEQUENCE [LARGE SCALE GENOMIC DNA]</scope>
    <source>
        <strain evidence="3 4">NIH1004</strain>
    </source>
</reference>
<dbReference type="AlphaFoldDB" id="A0A5M9M675"/>
<dbReference type="InterPro" id="IPR036928">
    <property type="entry name" value="AS_sf"/>
</dbReference>
<dbReference type="Gene3D" id="3.90.1300.10">
    <property type="entry name" value="Amidase signature (AS) domain"/>
    <property type="match status" value="1"/>
</dbReference>
<dbReference type="GO" id="GO:0003824">
    <property type="term" value="F:catalytic activity"/>
    <property type="evidence" value="ECO:0007669"/>
    <property type="project" value="InterPro"/>
</dbReference>
<dbReference type="Pfam" id="PF01425">
    <property type="entry name" value="Amidase"/>
    <property type="match status" value="1"/>
</dbReference>
<dbReference type="OrthoDB" id="421993at2759"/>
<dbReference type="PANTHER" id="PTHR11895">
    <property type="entry name" value="TRANSAMIDASE"/>
    <property type="match status" value="1"/>
</dbReference>
<dbReference type="InterPro" id="IPR000120">
    <property type="entry name" value="Amidase"/>
</dbReference>
<dbReference type="GeneID" id="54334181"/>
<dbReference type="SUPFAM" id="SSF75304">
    <property type="entry name" value="Amidase signature (AS) enzymes"/>
    <property type="match status" value="1"/>
</dbReference>